<keyword evidence="3" id="KW-1185">Reference proteome</keyword>
<dbReference type="AlphaFoldDB" id="A0A9Q8USW2"/>
<gene>
    <name evidence="2" type="ORF">CLAFUR5_11637</name>
</gene>
<name>A0A9Q8USW2_PASFU</name>
<dbReference type="EMBL" id="CP090170">
    <property type="protein sequence ID" value="UJO21160.1"/>
    <property type="molecule type" value="Genomic_DNA"/>
</dbReference>
<evidence type="ECO:0000256" key="1">
    <source>
        <dbReference type="SAM" id="MobiDB-lite"/>
    </source>
</evidence>
<organism evidence="2 3">
    <name type="scientific">Passalora fulva</name>
    <name type="common">Tomato leaf mold</name>
    <name type="synonym">Cladosporium fulvum</name>
    <dbReference type="NCBI Taxonomy" id="5499"/>
    <lineage>
        <taxon>Eukaryota</taxon>
        <taxon>Fungi</taxon>
        <taxon>Dikarya</taxon>
        <taxon>Ascomycota</taxon>
        <taxon>Pezizomycotina</taxon>
        <taxon>Dothideomycetes</taxon>
        <taxon>Dothideomycetidae</taxon>
        <taxon>Mycosphaerellales</taxon>
        <taxon>Mycosphaerellaceae</taxon>
        <taxon>Fulvia</taxon>
    </lineage>
</organism>
<feature type="region of interest" description="Disordered" evidence="1">
    <location>
        <begin position="1"/>
        <end position="35"/>
    </location>
</feature>
<reference evidence="2" key="2">
    <citation type="journal article" date="2022" name="Microb. Genom.">
        <title>A chromosome-scale genome assembly of the tomato pathogen Cladosporium fulvum reveals a compartmentalized genome architecture and the presence of a dispensable chromosome.</title>
        <authorList>
            <person name="Zaccaron A.Z."/>
            <person name="Chen L.H."/>
            <person name="Samaras A."/>
            <person name="Stergiopoulos I."/>
        </authorList>
    </citation>
    <scope>NUCLEOTIDE SEQUENCE</scope>
    <source>
        <strain evidence="2">Race5_Kim</strain>
    </source>
</reference>
<feature type="compositionally biased region" description="Basic and acidic residues" evidence="1">
    <location>
        <begin position="75"/>
        <end position="93"/>
    </location>
</feature>
<proteinExistence type="predicted"/>
<accession>A0A9Q8USW2</accession>
<reference evidence="2" key="1">
    <citation type="submission" date="2021-12" db="EMBL/GenBank/DDBJ databases">
        <authorList>
            <person name="Zaccaron A."/>
            <person name="Stergiopoulos I."/>
        </authorList>
    </citation>
    <scope>NUCLEOTIDE SEQUENCE</scope>
    <source>
        <strain evidence="2">Race5_Kim</strain>
    </source>
</reference>
<evidence type="ECO:0000313" key="2">
    <source>
        <dbReference type="EMBL" id="UJO21160.1"/>
    </source>
</evidence>
<dbReference type="GeneID" id="71991515"/>
<evidence type="ECO:0000313" key="3">
    <source>
        <dbReference type="Proteomes" id="UP000756132"/>
    </source>
</evidence>
<dbReference type="Proteomes" id="UP000756132">
    <property type="component" value="Chromosome 8"/>
</dbReference>
<sequence length="240" mass="26121">MSPPTSTSPSTPPDDNPHPTSDDTDNDNTGKQQCPICLDHKLPNQFTKFTTCPTKPCNTTCKFCWTKHVCAHSQRGTEDERVGQEKKGNRRGEEEDGSPRSSTKRKASSVREGDASPSSAKKRKATISKAKVVDSEAEDEDQVDPQQKVGDVADPKQSAPAQSGATSIPKPSKLPRKRGKKAAGEATGPQPMSPETKAKREKQAIRREKRKGLEQKKRQVENPSAEMLAAWEAQFGSAAT</sequence>
<dbReference type="KEGG" id="ffu:CLAFUR5_11637"/>
<feature type="region of interest" description="Disordered" evidence="1">
    <location>
        <begin position="71"/>
        <end position="227"/>
    </location>
</feature>
<protein>
    <submittedName>
        <fullName evidence="2">Uncharacterized protein</fullName>
    </submittedName>
</protein>
<feature type="compositionally biased region" description="Basic and acidic residues" evidence="1">
    <location>
        <begin position="196"/>
        <end position="220"/>
    </location>
</feature>
<dbReference type="RefSeq" id="XP_047765526.1">
    <property type="nucleotide sequence ID" value="XM_047910785.1"/>
</dbReference>